<dbReference type="Gene3D" id="3.40.50.2300">
    <property type="match status" value="2"/>
</dbReference>
<evidence type="ECO:0000256" key="1">
    <source>
        <dbReference type="SAM" id="SignalP"/>
    </source>
</evidence>
<evidence type="ECO:0000313" key="3">
    <source>
        <dbReference type="Proteomes" id="UP000095651"/>
    </source>
</evidence>
<keyword evidence="1" id="KW-0732">Signal</keyword>
<gene>
    <name evidence="2" type="ORF">ERS852407_02659</name>
</gene>
<dbReference type="PROSITE" id="PS51257">
    <property type="entry name" value="PROKAR_LIPOPROTEIN"/>
    <property type="match status" value="1"/>
</dbReference>
<dbReference type="PANTHER" id="PTHR35271:SF1">
    <property type="entry name" value="ABC TRANSPORTER, SUBSTRATE-BINDING LIPOPROTEIN"/>
    <property type="match status" value="1"/>
</dbReference>
<protein>
    <submittedName>
        <fullName evidence="2">ABC-type uncharacterized transport system, periplasmic component</fullName>
    </submittedName>
</protein>
<dbReference type="InterPro" id="IPR028082">
    <property type="entry name" value="Peripla_BP_I"/>
</dbReference>
<proteinExistence type="predicted"/>
<feature type="signal peptide" evidence="1">
    <location>
        <begin position="1"/>
        <end position="19"/>
    </location>
</feature>
<organism evidence="2 3">
    <name type="scientific">Hungatella hathewayi</name>
    <dbReference type="NCBI Taxonomy" id="154046"/>
    <lineage>
        <taxon>Bacteria</taxon>
        <taxon>Bacillati</taxon>
        <taxon>Bacillota</taxon>
        <taxon>Clostridia</taxon>
        <taxon>Lachnospirales</taxon>
        <taxon>Lachnospiraceae</taxon>
        <taxon>Hungatella</taxon>
    </lineage>
</organism>
<dbReference type="SUPFAM" id="SSF53822">
    <property type="entry name" value="Periplasmic binding protein-like I"/>
    <property type="match status" value="1"/>
</dbReference>
<dbReference type="Pfam" id="PF04392">
    <property type="entry name" value="ABC_sub_bind"/>
    <property type="match status" value="1"/>
</dbReference>
<dbReference type="Proteomes" id="UP000095651">
    <property type="component" value="Unassembled WGS sequence"/>
</dbReference>
<reference evidence="2 3" key="1">
    <citation type="submission" date="2015-09" db="EMBL/GenBank/DDBJ databases">
        <authorList>
            <consortium name="Pathogen Informatics"/>
        </authorList>
    </citation>
    <scope>NUCLEOTIDE SEQUENCE [LARGE SCALE GENOMIC DNA]</scope>
    <source>
        <strain evidence="2 3">2789STDY5608850</strain>
    </source>
</reference>
<dbReference type="InterPro" id="IPR007487">
    <property type="entry name" value="ABC_transpt-TYRBP-like"/>
</dbReference>
<dbReference type="CDD" id="cd06325">
    <property type="entry name" value="PBP1_ABC_unchar_transporter"/>
    <property type="match status" value="1"/>
</dbReference>
<dbReference type="RefSeq" id="WP_055655757.1">
    <property type="nucleotide sequence ID" value="NZ_CABIXC010000006.1"/>
</dbReference>
<dbReference type="AlphaFoldDB" id="A0A174EM71"/>
<feature type="chain" id="PRO_5038346581" evidence="1">
    <location>
        <begin position="20"/>
        <end position="366"/>
    </location>
</feature>
<dbReference type="EMBL" id="CYZE01000006">
    <property type="protein sequence ID" value="CUO39132.1"/>
    <property type="molecule type" value="Genomic_DNA"/>
</dbReference>
<accession>A0A174EM71</accession>
<dbReference type="PANTHER" id="PTHR35271">
    <property type="entry name" value="ABC TRANSPORTER, SUBSTRATE-BINDING LIPOPROTEIN-RELATED"/>
    <property type="match status" value="1"/>
</dbReference>
<name>A0A174EM71_9FIRM</name>
<sequence>MKKSMKAILLAAMTVTALAGCSSKPADPTTAATEAVTTTAADSAADTAADTTAAEGAATEDGKSYTIGIGQFAEHGSLDNCREGFLQGLADEGIIEGQNLTILYENAQADGGTASQIINNFISKKADLICAIATPIAQAAYGGAKKDNVPVIYTAVTDPVAAALANEDGTPVGEVTGTSDKLPVEKQLEMIRKILPDAKKIGILYSTSEVNSETAIAEYKAAAPDYGFEIVEGAVTSTADIPLAADSILEKVDCLNNLTDNTVVSSLPMILDKASKKNIPVFGSEVEQVKIGCLASMGLDYVDLGIQTGKMAAKVLKGEKKASEMNFEVIEEAAFYGNSKVAGNLGITLPQELTDSAAAIFDEITQ</sequence>
<evidence type="ECO:0000313" key="2">
    <source>
        <dbReference type="EMBL" id="CUO39132.1"/>
    </source>
</evidence>